<dbReference type="EMBL" id="KI927300">
    <property type="protein sequence ID" value="ETW56829.1"/>
    <property type="molecule type" value="Genomic_DNA"/>
</dbReference>
<keyword evidence="3" id="KW-0812">Transmembrane</keyword>
<dbReference type="OMA" id="NYRAICG"/>
<comment type="catalytic activity">
    <reaction evidence="2">
        <text>tRNA(His) + L-histidine + ATP = L-histidyl-tRNA(His) + AMP + diphosphate + H(+)</text>
        <dbReference type="Rhea" id="RHEA:17313"/>
        <dbReference type="Rhea" id="RHEA-COMP:9665"/>
        <dbReference type="Rhea" id="RHEA-COMP:9689"/>
        <dbReference type="ChEBI" id="CHEBI:15378"/>
        <dbReference type="ChEBI" id="CHEBI:30616"/>
        <dbReference type="ChEBI" id="CHEBI:33019"/>
        <dbReference type="ChEBI" id="CHEBI:57595"/>
        <dbReference type="ChEBI" id="CHEBI:78442"/>
        <dbReference type="ChEBI" id="CHEBI:78527"/>
        <dbReference type="ChEBI" id="CHEBI:456215"/>
        <dbReference type="EC" id="6.1.1.21"/>
    </reaction>
</comment>
<organism evidence="5 6">
    <name type="scientific">Plasmodium falciparum (isolate Palo Alto / Uganda)</name>
    <dbReference type="NCBI Taxonomy" id="57270"/>
    <lineage>
        <taxon>Eukaryota</taxon>
        <taxon>Sar</taxon>
        <taxon>Alveolata</taxon>
        <taxon>Apicomplexa</taxon>
        <taxon>Aconoidasida</taxon>
        <taxon>Haemosporida</taxon>
        <taxon>Plasmodiidae</taxon>
        <taxon>Plasmodium</taxon>
        <taxon>Plasmodium (Laverania)</taxon>
    </lineage>
</organism>
<protein>
    <recommendedName>
        <fullName evidence="1">histidine--tRNA ligase</fullName>
        <ecNumber evidence="1">6.1.1.21</ecNumber>
    </recommendedName>
</protein>
<feature type="domain" description="Class II Histidinyl-tRNA synthetase (HisRS)-like catalytic core" evidence="4">
    <location>
        <begin position="267"/>
        <end position="507"/>
    </location>
</feature>
<accession>W4J447</accession>
<dbReference type="AlphaFoldDB" id="W4J447"/>
<evidence type="ECO:0000256" key="2">
    <source>
        <dbReference type="ARBA" id="ARBA00047639"/>
    </source>
</evidence>
<reference evidence="5 6" key="2">
    <citation type="submission" date="2013-02" db="EMBL/GenBank/DDBJ databases">
        <title>The Genome Sequence of Plasmodium falciparum Palo Alto/Uganda.</title>
        <authorList>
            <consortium name="The Broad Institute Genome Sequencing Platform"/>
            <consortium name="The Broad Institute Genome Sequencing Center for Infectious Disease"/>
            <person name="Neafsey D."/>
            <person name="Cheeseman I."/>
            <person name="Volkman S."/>
            <person name="Adams J."/>
            <person name="Walker B."/>
            <person name="Young S.K."/>
            <person name="Zeng Q."/>
            <person name="Gargeya S."/>
            <person name="Fitzgerald M."/>
            <person name="Haas B."/>
            <person name="Abouelleil A."/>
            <person name="Alvarado L."/>
            <person name="Arachchi H.M."/>
            <person name="Berlin A.M."/>
            <person name="Chapman S.B."/>
            <person name="Dewar J."/>
            <person name="Goldberg J."/>
            <person name="Griggs A."/>
            <person name="Gujja S."/>
            <person name="Hansen M."/>
            <person name="Howarth C."/>
            <person name="Imamovic A."/>
            <person name="Larimer J."/>
            <person name="McCowan C."/>
            <person name="Murphy C."/>
            <person name="Neiman D."/>
            <person name="Pearson M."/>
            <person name="Priest M."/>
            <person name="Roberts A."/>
            <person name="Saif S."/>
            <person name="Shea T."/>
            <person name="Sisk P."/>
            <person name="Sykes S."/>
            <person name="Wortman J."/>
            <person name="Nusbaum C."/>
            <person name="Birren B."/>
        </authorList>
    </citation>
    <scope>NUCLEOTIDE SEQUENCE [LARGE SCALE GENOMIC DNA]</scope>
    <source>
        <strain evidence="5 6">Palo Alto/Uganda</strain>
    </source>
</reference>
<gene>
    <name evidence="5" type="ORF">PFUGPA_01161</name>
</gene>
<evidence type="ECO:0000313" key="5">
    <source>
        <dbReference type="EMBL" id="ETW56829.1"/>
    </source>
</evidence>
<dbReference type="InterPro" id="IPR041715">
    <property type="entry name" value="HisRS-like_core"/>
</dbReference>
<sequence>MYIILCIYLNFILLIIYFHLIVCIKVDIERKHKFLFLNTKLLKKDNIKRCCRKINKKRIFTVQYVKGIRNFINPTNYEKREYLFNIWKKIAENFSFSFYDLPILESYDLFRKSPINESYDFIKNNKHLILRPEITPQLIRYLYINDNLLQDYREQEKKIKTKQKNNNNNDGYGDYHHYHGGDYDDYDDCSIKQWDSINKVKTKYTHIYHTNKYNENFSVHHKQNKSDMYSFNFKNSFHNNYEHTSDFINNMYKKKKKKIFKYENFNKIFKMCTIGQCFRYEQTSRLRKREHYQWNLDILGIENIYAEVELLSMLITFFNKVHMDEKHIVIKLNHKYIIEYILYSIFQKDMDNLFSYNKMKQEIQNILHILDKFYKVNNSSFKLLLYKKFQYLQKENIRYLYNILQNIKHINHLENFVKCHNTNIYYKNIDTSTHFNNFKNVFTYFQQANLNNFFKLDLTIVRGMDYYNNMVFEIYYKKDKSHRAICGGGRYNFFLNNNKIYAVGCAMGDVVITDLLFNNNKKNNSFLSISEQNKTNNYIHVLSYFPYFHNITQNFNQQINSNTTNVYKEYYSILNKLRNNNIIVHSLLKNYTNLSKVIKKAIHMNANHILFFSKDHNSFLLKNLKTKEQQFVTSNNVLDVYNNYMNI</sequence>
<evidence type="ECO:0000256" key="3">
    <source>
        <dbReference type="SAM" id="Phobius"/>
    </source>
</evidence>
<proteinExistence type="predicted"/>
<dbReference type="Proteomes" id="UP000019103">
    <property type="component" value="Unassembled WGS sequence"/>
</dbReference>
<feature type="transmembrane region" description="Helical" evidence="3">
    <location>
        <begin position="7"/>
        <end position="28"/>
    </location>
</feature>
<dbReference type="InterPro" id="IPR045864">
    <property type="entry name" value="aa-tRNA-synth_II/BPL/LPL"/>
</dbReference>
<dbReference type="PANTHER" id="PTHR43707">
    <property type="entry name" value="HISTIDYL-TRNA SYNTHETASE"/>
    <property type="match status" value="1"/>
</dbReference>
<keyword evidence="3" id="KW-1133">Transmembrane helix</keyword>
<dbReference type="GO" id="GO:0005737">
    <property type="term" value="C:cytoplasm"/>
    <property type="evidence" value="ECO:0007669"/>
    <property type="project" value="InterPro"/>
</dbReference>
<evidence type="ECO:0000313" key="6">
    <source>
        <dbReference type="Proteomes" id="UP000019103"/>
    </source>
</evidence>
<name>W4J447_PLAFP</name>
<reference evidence="5 6" key="1">
    <citation type="submission" date="2013-02" db="EMBL/GenBank/DDBJ databases">
        <title>The Genome Annotation of Plasmodium falciparum Palo Alto/Uganda.</title>
        <authorList>
            <consortium name="The Broad Institute Genome Sequencing Platform"/>
            <consortium name="The Broad Institute Genome Sequencing Center for Infectious Disease"/>
            <person name="Neafsey D."/>
            <person name="Hoffman S."/>
            <person name="Volkman S."/>
            <person name="Rosenthal P."/>
            <person name="Walker B."/>
            <person name="Young S.K."/>
            <person name="Zeng Q."/>
            <person name="Gargeya S."/>
            <person name="Fitzgerald M."/>
            <person name="Haas B."/>
            <person name="Abouelleil A."/>
            <person name="Allen A.W."/>
            <person name="Alvarado L."/>
            <person name="Arachchi H.M."/>
            <person name="Berlin A.M."/>
            <person name="Chapman S.B."/>
            <person name="Gainer-Dewar J."/>
            <person name="Goldberg J."/>
            <person name="Griggs A."/>
            <person name="Gujja S."/>
            <person name="Hansen M."/>
            <person name="Howarth C."/>
            <person name="Imamovic A."/>
            <person name="Ireland A."/>
            <person name="Larimer J."/>
            <person name="McCowan C."/>
            <person name="Murphy C."/>
            <person name="Pearson M."/>
            <person name="Poon T.W."/>
            <person name="Priest M."/>
            <person name="Roberts A."/>
            <person name="Saif S."/>
            <person name="Shea T."/>
            <person name="Sisk P."/>
            <person name="Sykes S."/>
            <person name="Wortman J."/>
            <person name="Nusbaum C."/>
            <person name="Birren B."/>
        </authorList>
    </citation>
    <scope>NUCLEOTIDE SEQUENCE [LARGE SCALE GENOMIC DNA]</scope>
    <source>
        <strain evidence="5 6">Palo Alto/Uganda</strain>
    </source>
</reference>
<dbReference type="PANTHER" id="PTHR43707:SF1">
    <property type="entry name" value="HISTIDINE--TRNA LIGASE, MITOCHONDRIAL-RELATED"/>
    <property type="match status" value="1"/>
</dbReference>
<dbReference type="GO" id="GO:0006427">
    <property type="term" value="P:histidyl-tRNA aminoacylation"/>
    <property type="evidence" value="ECO:0007669"/>
    <property type="project" value="TreeGrafter"/>
</dbReference>
<evidence type="ECO:0000256" key="1">
    <source>
        <dbReference type="ARBA" id="ARBA00012815"/>
    </source>
</evidence>
<dbReference type="SUPFAM" id="SSF52954">
    <property type="entry name" value="Class II aaRS ABD-related"/>
    <property type="match status" value="1"/>
</dbReference>
<evidence type="ECO:0000259" key="4">
    <source>
        <dbReference type="Pfam" id="PF13393"/>
    </source>
</evidence>
<dbReference type="Pfam" id="PF13393">
    <property type="entry name" value="tRNA-synt_His"/>
    <property type="match status" value="1"/>
</dbReference>
<dbReference type="SUPFAM" id="SSF55681">
    <property type="entry name" value="Class II aaRS and biotin synthetases"/>
    <property type="match status" value="1"/>
</dbReference>
<dbReference type="Gene3D" id="3.40.50.800">
    <property type="entry name" value="Anticodon-binding domain"/>
    <property type="match status" value="1"/>
</dbReference>
<dbReference type="OrthoDB" id="1906957at2759"/>
<keyword evidence="3" id="KW-0472">Membrane</keyword>
<dbReference type="GO" id="GO:0004821">
    <property type="term" value="F:histidine-tRNA ligase activity"/>
    <property type="evidence" value="ECO:0007669"/>
    <property type="project" value="UniProtKB-EC"/>
</dbReference>
<dbReference type="InterPro" id="IPR004516">
    <property type="entry name" value="HisRS/HisZ"/>
</dbReference>
<dbReference type="EC" id="6.1.1.21" evidence="1"/>
<dbReference type="Gene3D" id="3.30.930.10">
    <property type="entry name" value="Bira Bifunctional Protein, Domain 2"/>
    <property type="match status" value="2"/>
</dbReference>
<dbReference type="InterPro" id="IPR036621">
    <property type="entry name" value="Anticodon-bd_dom_sf"/>
</dbReference>